<dbReference type="RefSeq" id="WP_169098826.1">
    <property type="nucleotide sequence ID" value="NZ_JABBVZ010000023.1"/>
</dbReference>
<protein>
    <submittedName>
        <fullName evidence="1">DUF2197 domain-containing protein</fullName>
    </submittedName>
</protein>
<dbReference type="AlphaFoldDB" id="A0A7Y0L3C7"/>
<gene>
    <name evidence="1" type="ORF">HIJ39_08805</name>
</gene>
<reference evidence="1 2" key="1">
    <citation type="submission" date="2020-04" db="EMBL/GenBank/DDBJ databases">
        <authorList>
            <person name="Zhang R."/>
            <person name="Schippers A."/>
        </authorList>
    </citation>
    <scope>NUCLEOTIDE SEQUENCE [LARGE SCALE GENOMIC DNA]</scope>
    <source>
        <strain evidence="1 2">DSM 109850</strain>
    </source>
</reference>
<dbReference type="Proteomes" id="UP000533476">
    <property type="component" value="Unassembled WGS sequence"/>
</dbReference>
<name>A0A7Y0L3C7_9FIRM</name>
<dbReference type="InterPro" id="IPR019241">
    <property type="entry name" value="DUF2197"/>
</dbReference>
<evidence type="ECO:0000313" key="2">
    <source>
        <dbReference type="Proteomes" id="UP000533476"/>
    </source>
</evidence>
<accession>A0A7Y0L3C7</accession>
<organism evidence="1 2">
    <name type="scientific">Sulfobacillus harzensis</name>
    <dbReference type="NCBI Taxonomy" id="2729629"/>
    <lineage>
        <taxon>Bacteria</taxon>
        <taxon>Bacillati</taxon>
        <taxon>Bacillota</taxon>
        <taxon>Clostridia</taxon>
        <taxon>Eubacteriales</taxon>
        <taxon>Clostridiales Family XVII. Incertae Sedis</taxon>
        <taxon>Sulfobacillus</taxon>
    </lineage>
</organism>
<dbReference type="Pfam" id="PF09963">
    <property type="entry name" value="DUF2197"/>
    <property type="match status" value="1"/>
</dbReference>
<sequence length="50" mass="5840">MELKCRICGQAVEVPVWSEEYERLKSSDDPAYICSACQEKIRFDAQKEQQ</sequence>
<evidence type="ECO:0000313" key="1">
    <source>
        <dbReference type="EMBL" id="NMP22450.1"/>
    </source>
</evidence>
<comment type="caution">
    <text evidence="1">The sequence shown here is derived from an EMBL/GenBank/DDBJ whole genome shotgun (WGS) entry which is preliminary data.</text>
</comment>
<dbReference type="EMBL" id="JABBVZ010000023">
    <property type="protein sequence ID" value="NMP22450.1"/>
    <property type="molecule type" value="Genomic_DNA"/>
</dbReference>
<proteinExistence type="predicted"/>
<keyword evidence="2" id="KW-1185">Reference proteome</keyword>